<feature type="signal peptide" evidence="1">
    <location>
        <begin position="1"/>
        <end position="25"/>
    </location>
</feature>
<evidence type="ECO:0000313" key="2">
    <source>
        <dbReference type="EMBL" id="MCV2366538.1"/>
    </source>
</evidence>
<accession>A0ABT2Y8C3</accession>
<dbReference type="EMBL" id="JAJIRN010000001">
    <property type="protein sequence ID" value="MCV2366538.1"/>
    <property type="molecule type" value="Genomic_DNA"/>
</dbReference>
<dbReference type="Proteomes" id="UP001209701">
    <property type="component" value="Unassembled WGS sequence"/>
</dbReference>
<protein>
    <submittedName>
        <fullName evidence="2">Transporter substrate-binding domain-containing protein</fullName>
    </submittedName>
</protein>
<gene>
    <name evidence="2" type="ORF">LNV07_00270</name>
</gene>
<proteinExistence type="predicted"/>
<keyword evidence="3" id="KW-1185">Reference proteome</keyword>
<sequence length="262" mass="29425">MRCIWRRTVVQGLFFLLGLGQQVWACAGEAPVLQICVGDEESYPWHFPDRPGVLIHMMRMVESRVGGKFVIEAKPWRRCLLEAKSGLVQAVFKSSYSEERAAEGAVFPMRGGQLDTSKRMLTESYSLFRLKGARVEWDGKQLSADGILGAQTGFSVVAQLKGLGAKVDDGNRQTGANFQKLLKGRVVAVAVQTQVGEAQLAQNPEWAARVERMQPVLVEKPYFLIFSRGFFAEQEDHARLIWAAIEQVRESSEYKELLLNFK</sequence>
<organism evidence="2 3">
    <name type="scientific">Roseateles oligotrophus</name>
    <dbReference type="NCBI Taxonomy" id="1769250"/>
    <lineage>
        <taxon>Bacteria</taxon>
        <taxon>Pseudomonadati</taxon>
        <taxon>Pseudomonadota</taxon>
        <taxon>Betaproteobacteria</taxon>
        <taxon>Burkholderiales</taxon>
        <taxon>Sphaerotilaceae</taxon>
        <taxon>Roseateles</taxon>
    </lineage>
</organism>
<feature type="chain" id="PRO_5046153732" evidence="1">
    <location>
        <begin position="26"/>
        <end position="262"/>
    </location>
</feature>
<evidence type="ECO:0000313" key="3">
    <source>
        <dbReference type="Proteomes" id="UP001209701"/>
    </source>
</evidence>
<dbReference type="SUPFAM" id="SSF53850">
    <property type="entry name" value="Periplasmic binding protein-like II"/>
    <property type="match status" value="1"/>
</dbReference>
<reference evidence="2 3" key="1">
    <citation type="submission" date="2021-11" db="EMBL/GenBank/DDBJ databases">
        <authorList>
            <person name="Liang Q."/>
            <person name="Mou H."/>
            <person name="Liu Z."/>
        </authorList>
    </citation>
    <scope>NUCLEOTIDE SEQUENCE [LARGE SCALE GENOMIC DNA]</scope>
    <source>
        <strain evidence="2 3">CHU3</strain>
    </source>
</reference>
<dbReference type="RefSeq" id="WP_263569179.1">
    <property type="nucleotide sequence ID" value="NZ_JAJIRN010000001.1"/>
</dbReference>
<dbReference type="Gene3D" id="3.40.190.10">
    <property type="entry name" value="Periplasmic binding protein-like II"/>
    <property type="match status" value="2"/>
</dbReference>
<comment type="caution">
    <text evidence="2">The sequence shown here is derived from an EMBL/GenBank/DDBJ whole genome shotgun (WGS) entry which is preliminary data.</text>
</comment>
<keyword evidence="1" id="KW-0732">Signal</keyword>
<name>A0ABT2Y8C3_9BURK</name>
<evidence type="ECO:0000256" key="1">
    <source>
        <dbReference type="SAM" id="SignalP"/>
    </source>
</evidence>